<sequence>MKTLIQCQETIPFKSLSCWVIPKT</sequence>
<name>A0A2P2JJL0_RHIMU</name>
<protein>
    <submittedName>
        <fullName evidence="1">Uncharacterized protein</fullName>
    </submittedName>
</protein>
<dbReference type="EMBL" id="GGEC01013178">
    <property type="protein sequence ID" value="MBW93661.1"/>
    <property type="molecule type" value="Transcribed_RNA"/>
</dbReference>
<organism evidence="1">
    <name type="scientific">Rhizophora mucronata</name>
    <name type="common">Asiatic mangrove</name>
    <dbReference type="NCBI Taxonomy" id="61149"/>
    <lineage>
        <taxon>Eukaryota</taxon>
        <taxon>Viridiplantae</taxon>
        <taxon>Streptophyta</taxon>
        <taxon>Embryophyta</taxon>
        <taxon>Tracheophyta</taxon>
        <taxon>Spermatophyta</taxon>
        <taxon>Magnoliopsida</taxon>
        <taxon>eudicotyledons</taxon>
        <taxon>Gunneridae</taxon>
        <taxon>Pentapetalae</taxon>
        <taxon>rosids</taxon>
        <taxon>fabids</taxon>
        <taxon>Malpighiales</taxon>
        <taxon>Rhizophoraceae</taxon>
        <taxon>Rhizophora</taxon>
    </lineage>
</organism>
<reference evidence="1" key="1">
    <citation type="submission" date="2018-02" db="EMBL/GenBank/DDBJ databases">
        <title>Rhizophora mucronata_Transcriptome.</title>
        <authorList>
            <person name="Meera S.P."/>
            <person name="Sreeshan A."/>
            <person name="Augustine A."/>
        </authorList>
    </citation>
    <scope>NUCLEOTIDE SEQUENCE</scope>
    <source>
        <tissue evidence="1">Leaf</tissue>
    </source>
</reference>
<evidence type="ECO:0000313" key="1">
    <source>
        <dbReference type="EMBL" id="MBW93661.1"/>
    </source>
</evidence>
<dbReference type="AlphaFoldDB" id="A0A2P2JJL0"/>
<accession>A0A2P2JJL0</accession>
<proteinExistence type="predicted"/>